<dbReference type="InterPro" id="IPR039538">
    <property type="entry name" value="BetI_C"/>
</dbReference>
<gene>
    <name evidence="7" type="ORF">GCM10023321_34540</name>
</gene>
<dbReference type="PROSITE" id="PS50977">
    <property type="entry name" value="HTH_TETR_2"/>
    <property type="match status" value="1"/>
</dbReference>
<organism evidence="7 8">
    <name type="scientific">Pseudonocardia eucalypti</name>
    <dbReference type="NCBI Taxonomy" id="648755"/>
    <lineage>
        <taxon>Bacteria</taxon>
        <taxon>Bacillati</taxon>
        <taxon>Actinomycetota</taxon>
        <taxon>Actinomycetes</taxon>
        <taxon>Pseudonocardiales</taxon>
        <taxon>Pseudonocardiaceae</taxon>
        <taxon>Pseudonocardia</taxon>
    </lineage>
</organism>
<protein>
    <recommendedName>
        <fullName evidence="6">HTH tetR-type domain-containing protein</fullName>
    </recommendedName>
</protein>
<dbReference type="PANTHER" id="PTHR30055:SF234">
    <property type="entry name" value="HTH-TYPE TRANSCRIPTIONAL REGULATOR BETI"/>
    <property type="match status" value="1"/>
</dbReference>
<dbReference type="SUPFAM" id="SSF48498">
    <property type="entry name" value="Tetracyclin repressor-like, C-terminal domain"/>
    <property type="match status" value="1"/>
</dbReference>
<dbReference type="PANTHER" id="PTHR30055">
    <property type="entry name" value="HTH-TYPE TRANSCRIPTIONAL REGULATOR RUTR"/>
    <property type="match status" value="1"/>
</dbReference>
<feature type="DNA-binding region" description="H-T-H motif" evidence="5">
    <location>
        <begin position="39"/>
        <end position="58"/>
    </location>
</feature>
<feature type="domain" description="HTH tetR-type" evidence="6">
    <location>
        <begin position="16"/>
        <end position="76"/>
    </location>
</feature>
<comment type="caution">
    <text evidence="7">The sequence shown here is derived from an EMBL/GenBank/DDBJ whole genome shotgun (WGS) entry which is preliminary data.</text>
</comment>
<evidence type="ECO:0000256" key="5">
    <source>
        <dbReference type="PROSITE-ProRule" id="PRU00335"/>
    </source>
</evidence>
<dbReference type="InterPro" id="IPR036271">
    <property type="entry name" value="Tet_transcr_reg_TetR-rel_C_sf"/>
</dbReference>
<evidence type="ECO:0000256" key="2">
    <source>
        <dbReference type="ARBA" id="ARBA00023015"/>
    </source>
</evidence>
<sequence length="213" mass="23390">MAFEILECVARPKRQERRRAQLVEVARRIVVEQGVLGLRLTDVARRAELAPASVLYYFAELTELLREVQDQAVERFCAARAEVTAGPADPRTRLLAMINSGLPTGEDDELCRLLYELGTVARRDPAYAARHIDLFQRQVTLYVGILEAGAALGVFTLADDPTTVARNLVLLEDGAGLHLMQAVTPFDAATATRMLISYASAATGADLHQEAKR</sequence>
<evidence type="ECO:0000313" key="7">
    <source>
        <dbReference type="EMBL" id="GAA5157035.1"/>
    </source>
</evidence>
<dbReference type="EMBL" id="BAABJP010000015">
    <property type="protein sequence ID" value="GAA5157035.1"/>
    <property type="molecule type" value="Genomic_DNA"/>
</dbReference>
<keyword evidence="8" id="KW-1185">Reference proteome</keyword>
<name>A0ABP9Q5E7_9PSEU</name>
<evidence type="ECO:0000256" key="4">
    <source>
        <dbReference type="ARBA" id="ARBA00023163"/>
    </source>
</evidence>
<keyword evidence="1" id="KW-0678">Repressor</keyword>
<reference evidence="8" key="1">
    <citation type="journal article" date="2019" name="Int. J. Syst. Evol. Microbiol.">
        <title>The Global Catalogue of Microorganisms (GCM) 10K type strain sequencing project: providing services to taxonomists for standard genome sequencing and annotation.</title>
        <authorList>
            <consortium name="The Broad Institute Genomics Platform"/>
            <consortium name="The Broad Institute Genome Sequencing Center for Infectious Disease"/>
            <person name="Wu L."/>
            <person name="Ma J."/>
        </authorList>
    </citation>
    <scope>NUCLEOTIDE SEQUENCE [LARGE SCALE GENOMIC DNA]</scope>
    <source>
        <strain evidence="8">JCM 18303</strain>
    </source>
</reference>
<evidence type="ECO:0000256" key="3">
    <source>
        <dbReference type="ARBA" id="ARBA00023125"/>
    </source>
</evidence>
<evidence type="ECO:0000313" key="8">
    <source>
        <dbReference type="Proteomes" id="UP001428817"/>
    </source>
</evidence>
<dbReference type="SUPFAM" id="SSF46689">
    <property type="entry name" value="Homeodomain-like"/>
    <property type="match status" value="1"/>
</dbReference>
<dbReference type="InterPro" id="IPR050109">
    <property type="entry name" value="HTH-type_TetR-like_transc_reg"/>
</dbReference>
<dbReference type="InterPro" id="IPR009057">
    <property type="entry name" value="Homeodomain-like_sf"/>
</dbReference>
<dbReference type="Proteomes" id="UP001428817">
    <property type="component" value="Unassembled WGS sequence"/>
</dbReference>
<dbReference type="Pfam" id="PF13977">
    <property type="entry name" value="TetR_C_6"/>
    <property type="match status" value="1"/>
</dbReference>
<keyword evidence="4" id="KW-0804">Transcription</keyword>
<dbReference type="Gene3D" id="1.10.357.10">
    <property type="entry name" value="Tetracycline Repressor, domain 2"/>
    <property type="match status" value="1"/>
</dbReference>
<evidence type="ECO:0000256" key="1">
    <source>
        <dbReference type="ARBA" id="ARBA00022491"/>
    </source>
</evidence>
<proteinExistence type="predicted"/>
<keyword evidence="2" id="KW-0805">Transcription regulation</keyword>
<keyword evidence="3 5" id="KW-0238">DNA-binding</keyword>
<evidence type="ECO:0000259" key="6">
    <source>
        <dbReference type="PROSITE" id="PS50977"/>
    </source>
</evidence>
<accession>A0ABP9Q5E7</accession>
<dbReference type="InterPro" id="IPR001647">
    <property type="entry name" value="HTH_TetR"/>
</dbReference>